<gene>
    <name evidence="1" type="ORF">SYNPS1DRAFT_23486</name>
</gene>
<dbReference type="PANTHER" id="PTHR31975">
    <property type="entry name" value="BUD SITE SELECTION PROTEIN 7-RELATED"/>
    <property type="match status" value="1"/>
</dbReference>
<keyword evidence="2" id="KW-1185">Reference proteome</keyword>
<dbReference type="InterPro" id="IPR015374">
    <property type="entry name" value="ChAPs"/>
</dbReference>
<dbReference type="Pfam" id="PF09295">
    <property type="entry name" value="ChAPs"/>
    <property type="match status" value="1"/>
</dbReference>
<evidence type="ECO:0000313" key="2">
    <source>
        <dbReference type="Proteomes" id="UP000278143"/>
    </source>
</evidence>
<dbReference type="InterPro" id="IPR011990">
    <property type="entry name" value="TPR-like_helical_dom_sf"/>
</dbReference>
<dbReference type="GO" id="GO:0006893">
    <property type="term" value="P:Golgi to plasma membrane transport"/>
    <property type="evidence" value="ECO:0007669"/>
    <property type="project" value="TreeGrafter"/>
</dbReference>
<dbReference type="PANTHER" id="PTHR31975:SF1">
    <property type="entry name" value="BUD SITE SELECTION PROTEIN 7-RELATED"/>
    <property type="match status" value="1"/>
</dbReference>
<name>A0A4P9YZG6_9FUNG</name>
<proteinExistence type="predicted"/>
<dbReference type="EMBL" id="KZ990231">
    <property type="protein sequence ID" value="RKP24430.1"/>
    <property type="molecule type" value="Genomic_DNA"/>
</dbReference>
<dbReference type="Gene3D" id="1.25.40.10">
    <property type="entry name" value="Tetratricopeptide repeat domain"/>
    <property type="match status" value="1"/>
</dbReference>
<protein>
    <submittedName>
        <fullName evidence="1">Chs5p-Arf1p binding protein</fullName>
    </submittedName>
</protein>
<organism evidence="1 2">
    <name type="scientific">Syncephalis pseudoplumigaleata</name>
    <dbReference type="NCBI Taxonomy" id="1712513"/>
    <lineage>
        <taxon>Eukaryota</taxon>
        <taxon>Fungi</taxon>
        <taxon>Fungi incertae sedis</taxon>
        <taxon>Zoopagomycota</taxon>
        <taxon>Zoopagomycotina</taxon>
        <taxon>Zoopagomycetes</taxon>
        <taxon>Zoopagales</taxon>
        <taxon>Piptocephalidaceae</taxon>
        <taxon>Syncephalis</taxon>
    </lineage>
</organism>
<evidence type="ECO:0000313" key="1">
    <source>
        <dbReference type="EMBL" id="RKP24430.1"/>
    </source>
</evidence>
<accession>A0A4P9YZG6</accession>
<sequence>MSDVLKDVPEFFESVLGESVIARTDAIGSFRELGPPDLCHLTKKQGKEGQEISLGSYHHVSGVDASTMASLAAYINTLTYSQNEQQGWFGKSAAQWRITSAVYCCYNAFSRVDMRVIVKIPGSVECFMMDAQGRRQETTPELWSETYMSALLRAILYSDDCQYRLSGYRRFDPVPTLDSEQRFLDATVQLYHKGWQLGTEAEIQIATNSKNHLTSGLMKYFSQSGRYHDPEAGALLAEAYIGMDEEIRGVQVLHDALLKKPSSYALLHVQVDFLRSKGKYELASQLAKRAVNCAPSEFVTWAKLAEIYIDLGDFKA</sequence>
<dbReference type="AlphaFoldDB" id="A0A4P9YZG6"/>
<reference evidence="2" key="1">
    <citation type="journal article" date="2018" name="Nat. Microbiol.">
        <title>Leveraging single-cell genomics to expand the fungal tree of life.</title>
        <authorList>
            <person name="Ahrendt S.R."/>
            <person name="Quandt C.A."/>
            <person name="Ciobanu D."/>
            <person name="Clum A."/>
            <person name="Salamov A."/>
            <person name="Andreopoulos B."/>
            <person name="Cheng J.F."/>
            <person name="Woyke T."/>
            <person name="Pelin A."/>
            <person name="Henrissat B."/>
            <person name="Reynolds N.K."/>
            <person name="Benny G.L."/>
            <person name="Smith M.E."/>
            <person name="James T.Y."/>
            <person name="Grigoriev I.V."/>
        </authorList>
    </citation>
    <scope>NUCLEOTIDE SEQUENCE [LARGE SCALE GENOMIC DNA]</scope>
    <source>
        <strain evidence="2">Benny S71-1</strain>
    </source>
</reference>
<dbReference type="OrthoDB" id="434695at2759"/>
<dbReference type="Proteomes" id="UP000278143">
    <property type="component" value="Unassembled WGS sequence"/>
</dbReference>
<dbReference type="SUPFAM" id="SSF48452">
    <property type="entry name" value="TPR-like"/>
    <property type="match status" value="1"/>
</dbReference>
<feature type="non-terminal residue" evidence="1">
    <location>
        <position position="316"/>
    </location>
</feature>
<dbReference type="GO" id="GO:0034044">
    <property type="term" value="C:exomer complex"/>
    <property type="evidence" value="ECO:0007669"/>
    <property type="project" value="UniProtKB-ARBA"/>
</dbReference>